<dbReference type="EMBL" id="UZAI01000627">
    <property type="protein sequence ID" value="VDO55014.1"/>
    <property type="molecule type" value="Genomic_DNA"/>
</dbReference>
<dbReference type="Proteomes" id="UP000277204">
    <property type="component" value="Unassembled WGS sequence"/>
</dbReference>
<protein>
    <submittedName>
        <fullName evidence="1">Uncharacterized protein</fullName>
    </submittedName>
</protein>
<sequence length="73" mass="8210">MVVKGSQQETLNLCFVPLGTRQYGEPAILRDLALPDRLDHVSPSFIVTDVAKEVNDSIAAYTSLRRELMDHMH</sequence>
<dbReference type="AlphaFoldDB" id="A0A183LF96"/>
<evidence type="ECO:0000313" key="1">
    <source>
        <dbReference type="EMBL" id="VDO55014.1"/>
    </source>
</evidence>
<keyword evidence="2" id="KW-1185">Reference proteome</keyword>
<name>A0A183LF96_9TREM</name>
<proteinExistence type="predicted"/>
<evidence type="ECO:0000313" key="2">
    <source>
        <dbReference type="Proteomes" id="UP000277204"/>
    </source>
</evidence>
<accession>A0A183LF96</accession>
<gene>
    <name evidence="1" type="ORF">SMRZ_LOCUS2471</name>
</gene>
<reference evidence="1 2" key="1">
    <citation type="submission" date="2018-11" db="EMBL/GenBank/DDBJ databases">
        <authorList>
            <consortium name="Pathogen Informatics"/>
        </authorList>
    </citation>
    <scope>NUCLEOTIDE SEQUENCE [LARGE SCALE GENOMIC DNA]</scope>
    <source>
        <strain evidence="1 2">Zambia</strain>
    </source>
</reference>
<organism evidence="1 2">
    <name type="scientific">Schistosoma margrebowiei</name>
    <dbReference type="NCBI Taxonomy" id="48269"/>
    <lineage>
        <taxon>Eukaryota</taxon>
        <taxon>Metazoa</taxon>
        <taxon>Spiralia</taxon>
        <taxon>Lophotrochozoa</taxon>
        <taxon>Platyhelminthes</taxon>
        <taxon>Trematoda</taxon>
        <taxon>Digenea</taxon>
        <taxon>Strigeidida</taxon>
        <taxon>Schistosomatoidea</taxon>
        <taxon>Schistosomatidae</taxon>
        <taxon>Schistosoma</taxon>
    </lineage>
</organism>